<dbReference type="EMBL" id="CP128400">
    <property type="protein sequence ID" value="WJW69917.1"/>
    <property type="molecule type" value="Genomic_DNA"/>
</dbReference>
<dbReference type="Gene3D" id="1.10.10.10">
    <property type="entry name" value="Winged helix-like DNA-binding domain superfamily/Winged helix DNA-binding domain"/>
    <property type="match status" value="1"/>
</dbReference>
<keyword evidence="5" id="KW-0804">Transcription</keyword>
<evidence type="ECO:0000256" key="2">
    <source>
        <dbReference type="ARBA" id="ARBA00023012"/>
    </source>
</evidence>
<dbReference type="PROSITE" id="PS51755">
    <property type="entry name" value="OMPR_PHOB"/>
    <property type="match status" value="1"/>
</dbReference>
<dbReference type="InterPro" id="IPR039420">
    <property type="entry name" value="WalR-like"/>
</dbReference>
<dbReference type="InterPro" id="IPR011006">
    <property type="entry name" value="CheY-like_superfamily"/>
</dbReference>
<protein>
    <submittedName>
        <fullName evidence="11">Response regulator transcription factor</fullName>
    </submittedName>
</protein>
<dbReference type="GO" id="GO:0000976">
    <property type="term" value="F:transcription cis-regulatory region binding"/>
    <property type="evidence" value="ECO:0007669"/>
    <property type="project" value="TreeGrafter"/>
</dbReference>
<evidence type="ECO:0000256" key="7">
    <source>
        <dbReference type="PROSITE-ProRule" id="PRU01091"/>
    </source>
</evidence>
<evidence type="ECO:0000256" key="8">
    <source>
        <dbReference type="SAM" id="MobiDB-lite"/>
    </source>
</evidence>
<evidence type="ECO:0000256" key="5">
    <source>
        <dbReference type="ARBA" id="ARBA00023163"/>
    </source>
</evidence>
<evidence type="ECO:0000256" key="1">
    <source>
        <dbReference type="ARBA" id="ARBA00022553"/>
    </source>
</evidence>
<dbReference type="GO" id="GO:0000156">
    <property type="term" value="F:phosphorelay response regulator activity"/>
    <property type="evidence" value="ECO:0007669"/>
    <property type="project" value="TreeGrafter"/>
</dbReference>
<feature type="compositionally biased region" description="Basic and acidic residues" evidence="8">
    <location>
        <begin position="239"/>
        <end position="253"/>
    </location>
</feature>
<feature type="domain" description="OmpR/PhoB-type" evidence="10">
    <location>
        <begin position="130"/>
        <end position="230"/>
    </location>
</feature>
<keyword evidence="4 7" id="KW-0238">DNA-binding</keyword>
<dbReference type="SMART" id="SM00448">
    <property type="entry name" value="REC"/>
    <property type="match status" value="1"/>
</dbReference>
<evidence type="ECO:0000313" key="12">
    <source>
        <dbReference type="EMBL" id="WJW69917.1"/>
    </source>
</evidence>
<evidence type="ECO:0000256" key="3">
    <source>
        <dbReference type="ARBA" id="ARBA00023015"/>
    </source>
</evidence>
<sequence length="264" mass="29752">MNRPTILVVDDDPNILKLVRSALEAENLDVSTAITGQQALTKITKELPSLAIVDLNLPDIHGFEVCRRLQQYAIIPVIMLTGVDSEDTIVEGINSYAEDYITKPFNARELAARVRRVLRRFGDVQSTSSSAEVVVDQELKINFGQHWAEVRGNKQELTPTESKLLHMLIRHAGQVLTTDSLLARVWSSDEEVYVEGLRVHIRRLREKIEPDPGKPSYILTERGVGYRFKTFSNNQENETEIKEEGSDEKKEGISESENDALALP</sequence>
<dbReference type="SUPFAM" id="SSF52172">
    <property type="entry name" value="CheY-like"/>
    <property type="match status" value="1"/>
</dbReference>
<keyword evidence="14" id="KW-1185">Reference proteome</keyword>
<evidence type="ECO:0000313" key="13">
    <source>
        <dbReference type="Proteomes" id="UP000521676"/>
    </source>
</evidence>
<dbReference type="PANTHER" id="PTHR48111">
    <property type="entry name" value="REGULATOR OF RPOS"/>
    <property type="match status" value="1"/>
</dbReference>
<evidence type="ECO:0000313" key="11">
    <source>
        <dbReference type="EMBL" id="NWJ48012.1"/>
    </source>
</evidence>
<dbReference type="Pfam" id="PF00072">
    <property type="entry name" value="Response_reg"/>
    <property type="match status" value="1"/>
</dbReference>
<keyword evidence="2" id="KW-0902">Two-component regulatory system</keyword>
<evidence type="ECO:0000313" key="14">
    <source>
        <dbReference type="Proteomes" id="UP001431572"/>
    </source>
</evidence>
<dbReference type="Proteomes" id="UP000521676">
    <property type="component" value="Unassembled WGS sequence"/>
</dbReference>
<evidence type="ECO:0000259" key="10">
    <source>
        <dbReference type="PROSITE" id="PS51755"/>
    </source>
</evidence>
<reference evidence="11 13" key="1">
    <citation type="submission" date="2020-06" db="EMBL/GenBank/DDBJ databases">
        <title>Anoxygenic phototrophic Chloroflexota member uses a Type I reaction center.</title>
        <authorList>
            <person name="Tsuji J.M."/>
            <person name="Shaw N.A."/>
            <person name="Nagashima S."/>
            <person name="Venkiteswaran J."/>
            <person name="Schiff S.L."/>
            <person name="Hanada S."/>
            <person name="Tank M."/>
            <person name="Neufeld J.D."/>
        </authorList>
    </citation>
    <scope>NUCLEOTIDE SEQUENCE [LARGE SCALE GENOMIC DNA]</scope>
    <source>
        <strain evidence="11">L227-S17</strain>
    </source>
</reference>
<dbReference type="Proteomes" id="UP001431572">
    <property type="component" value="Chromosome 2"/>
</dbReference>
<dbReference type="GO" id="GO:0032993">
    <property type="term" value="C:protein-DNA complex"/>
    <property type="evidence" value="ECO:0007669"/>
    <property type="project" value="TreeGrafter"/>
</dbReference>
<dbReference type="InterPro" id="IPR001867">
    <property type="entry name" value="OmpR/PhoB-type_DNA-bd"/>
</dbReference>
<dbReference type="SMART" id="SM00862">
    <property type="entry name" value="Trans_reg_C"/>
    <property type="match status" value="1"/>
</dbReference>
<name>A0A8T7M7T6_9CHLR</name>
<reference evidence="12" key="2">
    <citation type="journal article" date="2024" name="Nature">
        <title>Anoxygenic phototroph of the Chloroflexota uses a type I reaction centre.</title>
        <authorList>
            <person name="Tsuji J.M."/>
            <person name="Shaw N.A."/>
            <person name="Nagashima S."/>
            <person name="Venkiteswaran J.J."/>
            <person name="Schiff S.L."/>
            <person name="Watanabe T."/>
            <person name="Fukui M."/>
            <person name="Hanada S."/>
            <person name="Tank M."/>
            <person name="Neufeld J.D."/>
        </authorList>
    </citation>
    <scope>NUCLEOTIDE SEQUENCE</scope>
    <source>
        <strain evidence="12">L227-S17</strain>
    </source>
</reference>
<dbReference type="InterPro" id="IPR036388">
    <property type="entry name" value="WH-like_DNA-bd_sf"/>
</dbReference>
<evidence type="ECO:0000256" key="6">
    <source>
        <dbReference type="PROSITE-ProRule" id="PRU00169"/>
    </source>
</evidence>
<dbReference type="PROSITE" id="PS50110">
    <property type="entry name" value="RESPONSE_REGULATORY"/>
    <property type="match status" value="1"/>
</dbReference>
<proteinExistence type="predicted"/>
<keyword evidence="1 6" id="KW-0597">Phosphoprotein</keyword>
<dbReference type="CDD" id="cd17574">
    <property type="entry name" value="REC_OmpR"/>
    <property type="match status" value="1"/>
</dbReference>
<dbReference type="AlphaFoldDB" id="A0A8T7M7T6"/>
<feature type="region of interest" description="Disordered" evidence="8">
    <location>
        <begin position="230"/>
        <end position="264"/>
    </location>
</feature>
<dbReference type="PANTHER" id="PTHR48111:SF1">
    <property type="entry name" value="TWO-COMPONENT RESPONSE REGULATOR ORR33"/>
    <property type="match status" value="1"/>
</dbReference>
<feature type="DNA-binding region" description="OmpR/PhoB-type" evidence="7">
    <location>
        <begin position="130"/>
        <end position="230"/>
    </location>
</feature>
<dbReference type="GO" id="GO:0006355">
    <property type="term" value="P:regulation of DNA-templated transcription"/>
    <property type="evidence" value="ECO:0007669"/>
    <property type="project" value="InterPro"/>
</dbReference>
<gene>
    <name evidence="11" type="ORF">HXX08_19325</name>
    <name evidence="12" type="ORF">OZ401_003547</name>
</gene>
<evidence type="ECO:0000256" key="4">
    <source>
        <dbReference type="ARBA" id="ARBA00023125"/>
    </source>
</evidence>
<dbReference type="Pfam" id="PF00486">
    <property type="entry name" value="Trans_reg_C"/>
    <property type="match status" value="1"/>
</dbReference>
<dbReference type="RefSeq" id="WP_341471791.1">
    <property type="nucleotide sequence ID" value="NZ_CP128400.1"/>
</dbReference>
<dbReference type="InterPro" id="IPR001789">
    <property type="entry name" value="Sig_transdc_resp-reg_receiver"/>
</dbReference>
<dbReference type="EMBL" id="JACATZ010000003">
    <property type="protein sequence ID" value="NWJ48012.1"/>
    <property type="molecule type" value="Genomic_DNA"/>
</dbReference>
<dbReference type="Gene3D" id="3.40.50.2300">
    <property type="match status" value="1"/>
</dbReference>
<feature type="domain" description="Response regulatory" evidence="9">
    <location>
        <begin position="5"/>
        <end position="118"/>
    </location>
</feature>
<dbReference type="SUPFAM" id="SSF46894">
    <property type="entry name" value="C-terminal effector domain of the bipartite response regulators"/>
    <property type="match status" value="1"/>
</dbReference>
<accession>A0A8T7M7T6</accession>
<dbReference type="InterPro" id="IPR016032">
    <property type="entry name" value="Sig_transdc_resp-reg_C-effctor"/>
</dbReference>
<dbReference type="GO" id="GO:0005829">
    <property type="term" value="C:cytosol"/>
    <property type="evidence" value="ECO:0007669"/>
    <property type="project" value="TreeGrafter"/>
</dbReference>
<feature type="modified residue" description="4-aspartylphosphate" evidence="6">
    <location>
        <position position="54"/>
    </location>
</feature>
<keyword evidence="3" id="KW-0805">Transcription regulation</keyword>
<dbReference type="CDD" id="cd00383">
    <property type="entry name" value="trans_reg_C"/>
    <property type="match status" value="1"/>
</dbReference>
<evidence type="ECO:0000259" key="9">
    <source>
        <dbReference type="PROSITE" id="PS50110"/>
    </source>
</evidence>
<organism evidence="11 13">
    <name type="scientific">Candidatus Chlorohelix allophototropha</name>
    <dbReference type="NCBI Taxonomy" id="3003348"/>
    <lineage>
        <taxon>Bacteria</taxon>
        <taxon>Bacillati</taxon>
        <taxon>Chloroflexota</taxon>
        <taxon>Chloroflexia</taxon>
        <taxon>Candidatus Chloroheliales</taxon>
        <taxon>Candidatus Chloroheliaceae</taxon>
        <taxon>Candidatus Chlorohelix</taxon>
    </lineage>
</organism>